<protein>
    <submittedName>
        <fullName evidence="2">Uncharacterized protein</fullName>
    </submittedName>
</protein>
<evidence type="ECO:0000313" key="3">
    <source>
        <dbReference type="Proteomes" id="UP000324222"/>
    </source>
</evidence>
<reference evidence="2 3" key="1">
    <citation type="submission" date="2019-05" db="EMBL/GenBank/DDBJ databases">
        <title>Another draft genome of Portunus trituberculatus and its Hox gene families provides insights of decapod evolution.</title>
        <authorList>
            <person name="Jeong J.-H."/>
            <person name="Song I."/>
            <person name="Kim S."/>
            <person name="Choi T."/>
            <person name="Kim D."/>
            <person name="Ryu S."/>
            <person name="Kim W."/>
        </authorList>
    </citation>
    <scope>NUCLEOTIDE SEQUENCE [LARGE SCALE GENOMIC DNA]</scope>
    <source>
        <tissue evidence="2">Muscle</tissue>
    </source>
</reference>
<gene>
    <name evidence="2" type="ORF">E2C01_016523</name>
</gene>
<dbReference type="Proteomes" id="UP000324222">
    <property type="component" value="Unassembled WGS sequence"/>
</dbReference>
<feature type="region of interest" description="Disordered" evidence="1">
    <location>
        <begin position="77"/>
        <end position="113"/>
    </location>
</feature>
<accession>A0A5B7DQZ7</accession>
<organism evidence="2 3">
    <name type="scientific">Portunus trituberculatus</name>
    <name type="common">Swimming crab</name>
    <name type="synonym">Neptunus trituberculatus</name>
    <dbReference type="NCBI Taxonomy" id="210409"/>
    <lineage>
        <taxon>Eukaryota</taxon>
        <taxon>Metazoa</taxon>
        <taxon>Ecdysozoa</taxon>
        <taxon>Arthropoda</taxon>
        <taxon>Crustacea</taxon>
        <taxon>Multicrustacea</taxon>
        <taxon>Malacostraca</taxon>
        <taxon>Eumalacostraca</taxon>
        <taxon>Eucarida</taxon>
        <taxon>Decapoda</taxon>
        <taxon>Pleocyemata</taxon>
        <taxon>Brachyura</taxon>
        <taxon>Eubrachyura</taxon>
        <taxon>Portunoidea</taxon>
        <taxon>Portunidae</taxon>
        <taxon>Portuninae</taxon>
        <taxon>Portunus</taxon>
    </lineage>
</organism>
<name>A0A5B7DQZ7_PORTR</name>
<keyword evidence="3" id="KW-1185">Reference proteome</keyword>
<proteinExistence type="predicted"/>
<sequence>MQLGTQRPGSPRAWRPERLKTFVCCNRTRTAQHEARSHFRGDAAPCALRLKHQVIGVSKGISLTTLIISHQMLEEASRPQGMADNPRSPAWQAGTRRKGGWAFPGGNTPGKTGRYRTAVVTLARGRQSLAARCQGETCEPFSKPLRSPEIHF</sequence>
<evidence type="ECO:0000313" key="2">
    <source>
        <dbReference type="EMBL" id="MPC23474.1"/>
    </source>
</evidence>
<evidence type="ECO:0000256" key="1">
    <source>
        <dbReference type="SAM" id="MobiDB-lite"/>
    </source>
</evidence>
<comment type="caution">
    <text evidence="2">The sequence shown here is derived from an EMBL/GenBank/DDBJ whole genome shotgun (WGS) entry which is preliminary data.</text>
</comment>
<dbReference type="EMBL" id="VSRR010001211">
    <property type="protein sequence ID" value="MPC23474.1"/>
    <property type="molecule type" value="Genomic_DNA"/>
</dbReference>
<dbReference type="AlphaFoldDB" id="A0A5B7DQZ7"/>